<dbReference type="GO" id="GO:0000981">
    <property type="term" value="F:DNA-binding transcription factor activity, RNA polymerase II-specific"/>
    <property type="evidence" value="ECO:0007669"/>
    <property type="project" value="InterPro"/>
</dbReference>
<gene>
    <name evidence="4" type="ORF">BU23DRAFT_565265</name>
</gene>
<keyword evidence="1" id="KW-0539">Nucleus</keyword>
<evidence type="ECO:0000259" key="3">
    <source>
        <dbReference type="Pfam" id="PF00172"/>
    </source>
</evidence>
<accession>A0A6A5VIQ6</accession>
<feature type="region of interest" description="Disordered" evidence="2">
    <location>
        <begin position="29"/>
        <end position="105"/>
    </location>
</feature>
<sequence length="445" mass="47926">MFTTLRLRGSMEDLRCSGDRPACARCQSEGVNECTYPEKKAGSKPGSPTKRKAAAAFREGRSRKDSLSPRLGGKKKGGETWDRRGREREREREREMEAESVSSKALESPIHALASADESVNGESFPSALELEEQAMCKFTSIFEETPGMDMGIDGGELELELMLREGATGFSSLETDASDGVPALLHPYDTTSTPSDTYSLDLETYLTPSAPLYTPWSITTPPDLNLDFENTLLDEPSKPLPLPTSQPPPCCPCIQHALSAFSDAAPLPALIAPPALEAALATAKNMLTAYEAVLRCPRCSARSAATISALVVADELLSTLCRVRSALGEWTGAAGGRSSAKHEFSLERDLQMEVDKEFHMDLDGPVVVCGEDVGKRGIAVGAYAVESRREWAGVVDALVGVQLARLERVLVVVGARVDGVGGEGQVKGMIVRRLGERLREVVGR</sequence>
<dbReference type="GO" id="GO:0008270">
    <property type="term" value="F:zinc ion binding"/>
    <property type="evidence" value="ECO:0007669"/>
    <property type="project" value="InterPro"/>
</dbReference>
<feature type="compositionally biased region" description="Basic and acidic residues" evidence="2">
    <location>
        <begin position="76"/>
        <end position="97"/>
    </location>
</feature>
<dbReference type="AlphaFoldDB" id="A0A6A5VIQ6"/>
<evidence type="ECO:0000256" key="1">
    <source>
        <dbReference type="ARBA" id="ARBA00023242"/>
    </source>
</evidence>
<evidence type="ECO:0000313" key="5">
    <source>
        <dbReference type="Proteomes" id="UP000800036"/>
    </source>
</evidence>
<reference evidence="4" key="1">
    <citation type="journal article" date="2020" name="Stud. Mycol.">
        <title>101 Dothideomycetes genomes: a test case for predicting lifestyles and emergence of pathogens.</title>
        <authorList>
            <person name="Haridas S."/>
            <person name="Albert R."/>
            <person name="Binder M."/>
            <person name="Bloem J."/>
            <person name="Labutti K."/>
            <person name="Salamov A."/>
            <person name="Andreopoulos B."/>
            <person name="Baker S."/>
            <person name="Barry K."/>
            <person name="Bills G."/>
            <person name="Bluhm B."/>
            <person name="Cannon C."/>
            <person name="Castanera R."/>
            <person name="Culley D."/>
            <person name="Daum C."/>
            <person name="Ezra D."/>
            <person name="Gonzalez J."/>
            <person name="Henrissat B."/>
            <person name="Kuo A."/>
            <person name="Liang C."/>
            <person name="Lipzen A."/>
            <person name="Lutzoni F."/>
            <person name="Magnuson J."/>
            <person name="Mondo S."/>
            <person name="Nolan M."/>
            <person name="Ohm R."/>
            <person name="Pangilinan J."/>
            <person name="Park H.-J."/>
            <person name="Ramirez L."/>
            <person name="Alfaro M."/>
            <person name="Sun H."/>
            <person name="Tritt A."/>
            <person name="Yoshinaga Y."/>
            <person name="Zwiers L.-H."/>
            <person name="Turgeon B."/>
            <person name="Goodwin S."/>
            <person name="Spatafora J."/>
            <person name="Crous P."/>
            <person name="Grigoriev I."/>
        </authorList>
    </citation>
    <scope>NUCLEOTIDE SEQUENCE</scope>
    <source>
        <strain evidence="4">CBS 107.79</strain>
    </source>
</reference>
<dbReference type="EMBL" id="ML976664">
    <property type="protein sequence ID" value="KAF1977121.1"/>
    <property type="molecule type" value="Genomic_DNA"/>
</dbReference>
<keyword evidence="5" id="KW-1185">Reference proteome</keyword>
<dbReference type="InterPro" id="IPR001138">
    <property type="entry name" value="Zn2Cys6_DnaBD"/>
</dbReference>
<name>A0A6A5VIQ6_9PLEO</name>
<dbReference type="Proteomes" id="UP000800036">
    <property type="component" value="Unassembled WGS sequence"/>
</dbReference>
<dbReference type="Pfam" id="PF00172">
    <property type="entry name" value="Zn_clus"/>
    <property type="match status" value="1"/>
</dbReference>
<dbReference type="OrthoDB" id="3944701at2759"/>
<evidence type="ECO:0000313" key="4">
    <source>
        <dbReference type="EMBL" id="KAF1977121.1"/>
    </source>
</evidence>
<dbReference type="CDD" id="cd00067">
    <property type="entry name" value="GAL4"/>
    <property type="match status" value="1"/>
</dbReference>
<evidence type="ECO:0000256" key="2">
    <source>
        <dbReference type="SAM" id="MobiDB-lite"/>
    </source>
</evidence>
<feature type="domain" description="Zn(2)-C6 fungal-type" evidence="3">
    <location>
        <begin position="15"/>
        <end position="40"/>
    </location>
</feature>
<feature type="compositionally biased region" description="Basic and acidic residues" evidence="2">
    <location>
        <begin position="58"/>
        <end position="67"/>
    </location>
</feature>
<protein>
    <recommendedName>
        <fullName evidence="3">Zn(2)-C6 fungal-type domain-containing protein</fullName>
    </recommendedName>
</protein>
<organism evidence="4 5">
    <name type="scientific">Bimuria novae-zelandiae CBS 107.79</name>
    <dbReference type="NCBI Taxonomy" id="1447943"/>
    <lineage>
        <taxon>Eukaryota</taxon>
        <taxon>Fungi</taxon>
        <taxon>Dikarya</taxon>
        <taxon>Ascomycota</taxon>
        <taxon>Pezizomycotina</taxon>
        <taxon>Dothideomycetes</taxon>
        <taxon>Pleosporomycetidae</taxon>
        <taxon>Pleosporales</taxon>
        <taxon>Massarineae</taxon>
        <taxon>Didymosphaeriaceae</taxon>
        <taxon>Bimuria</taxon>
    </lineage>
</organism>
<proteinExistence type="predicted"/>